<dbReference type="RefSeq" id="WP_010966079.1">
    <property type="nucleotide sequence ID" value="NC_003030.1"/>
</dbReference>
<feature type="domain" description="Siroheme decarboxylase AsnC-like ligand binding" evidence="6">
    <location>
        <begin position="62"/>
        <end position="141"/>
    </location>
</feature>
<evidence type="ECO:0000256" key="3">
    <source>
        <dbReference type="ARBA" id="ARBA00023457"/>
    </source>
</evidence>
<evidence type="ECO:0000313" key="8">
    <source>
        <dbReference type="EMBL" id="AAK80738.1"/>
    </source>
</evidence>
<comment type="catalytic activity">
    <reaction evidence="5">
        <text>siroheme + 2 H(+) = 12,18-didecarboxysiroheme + 2 CO2</text>
        <dbReference type="Rhea" id="RHEA:19093"/>
        <dbReference type="ChEBI" id="CHEBI:15378"/>
        <dbReference type="ChEBI" id="CHEBI:16526"/>
        <dbReference type="ChEBI" id="CHEBI:60052"/>
        <dbReference type="ChEBI" id="CHEBI:140497"/>
        <dbReference type="EC" id="4.1.1.111"/>
    </reaction>
</comment>
<dbReference type="SMART" id="SM00344">
    <property type="entry name" value="HTH_ASNC"/>
    <property type="match status" value="1"/>
</dbReference>
<evidence type="ECO:0000259" key="7">
    <source>
        <dbReference type="Pfam" id="PF22451"/>
    </source>
</evidence>
<dbReference type="GeneID" id="44999279"/>
<proteinExistence type="inferred from homology"/>
<keyword evidence="9" id="KW-1185">Reference proteome</keyword>
<dbReference type="Proteomes" id="UP000000814">
    <property type="component" value="Chromosome"/>
</dbReference>
<dbReference type="PATRIC" id="fig|272562.8.peg.2981"/>
<dbReference type="Pfam" id="PF17805">
    <property type="entry name" value="AsnC_trans_reg2"/>
    <property type="match status" value="1"/>
</dbReference>
<sequence>MDEKKVRILNMLQTEIPLTERPFLEIGKKLNITEETVIQIVKELKNNGLIRRIGGIFDSKNLGYHTVLCALRVLKENLDEVVKVINRYEGVTHNYERDNYYNVWFTITAKSEKEIEEFLEELKDTLKIEEILKLPAEKVFKINAVFKVKE</sequence>
<dbReference type="InterPro" id="IPR036388">
    <property type="entry name" value="WH-like_DNA-bd_sf"/>
</dbReference>
<dbReference type="AlphaFoldDB" id="Q97FE6"/>
<evidence type="ECO:0000259" key="6">
    <source>
        <dbReference type="Pfam" id="PF17805"/>
    </source>
</evidence>
<dbReference type="SUPFAM" id="SSF46785">
    <property type="entry name" value="Winged helix' DNA-binding domain"/>
    <property type="match status" value="1"/>
</dbReference>
<dbReference type="PANTHER" id="PTHR43413:SF1">
    <property type="entry name" value="SIROHEME DECARBOXYLASE NIRL SUBUNIT"/>
    <property type="match status" value="1"/>
</dbReference>
<dbReference type="eggNOG" id="COG1522">
    <property type="taxonomic scope" value="Bacteria"/>
</dbReference>
<dbReference type="Gene3D" id="3.30.70.3460">
    <property type="match status" value="1"/>
</dbReference>
<keyword evidence="1" id="KW-0456">Lyase</keyword>
<dbReference type="PANTHER" id="PTHR43413">
    <property type="entry name" value="TRANSCRIPTIONAL REGULATOR, ASNC FAMILY"/>
    <property type="match status" value="1"/>
</dbReference>
<dbReference type="Gene3D" id="1.10.10.10">
    <property type="entry name" value="Winged helix-like DNA-binding domain superfamily/Winged helix DNA-binding domain"/>
    <property type="match status" value="1"/>
</dbReference>
<dbReference type="STRING" id="272562.CA_C2794"/>
<reference evidence="8 9" key="1">
    <citation type="journal article" date="2001" name="J. Bacteriol.">
        <title>Genome sequence and comparative analysis of the solvent-producing bacterium Clostridium acetobutylicum.</title>
        <authorList>
            <person name="Nolling J."/>
            <person name="Breton G."/>
            <person name="Omelchenko M.V."/>
            <person name="Makarova K.S."/>
            <person name="Zeng Q."/>
            <person name="Gibson R."/>
            <person name="Lee H.M."/>
            <person name="Dubois J."/>
            <person name="Qiu D."/>
            <person name="Hitti J."/>
            <person name="Wolf Y.I."/>
            <person name="Tatusov R.L."/>
            <person name="Sabathe F."/>
            <person name="Doucette-Stamm L."/>
            <person name="Soucaille P."/>
            <person name="Daly M.J."/>
            <person name="Bennett G.N."/>
            <person name="Koonin E.V."/>
            <person name="Smith D.R."/>
        </authorList>
    </citation>
    <scope>NUCLEOTIDE SEQUENCE [LARGE SCALE GENOMIC DNA]</scope>
    <source>
        <strain evidence="9">ATCC 824 / DSM 792 / JCM 1419 / LMG 5710 / VKM B-1787</strain>
    </source>
</reference>
<dbReference type="KEGG" id="cac:CA_C2794"/>
<dbReference type="Pfam" id="PF22451">
    <property type="entry name" value="NirdL-like_HTH"/>
    <property type="match status" value="1"/>
</dbReference>
<evidence type="ECO:0000256" key="4">
    <source>
        <dbReference type="ARBA" id="ARBA00023471"/>
    </source>
</evidence>
<evidence type="ECO:0000256" key="1">
    <source>
        <dbReference type="ARBA" id="ARBA00023239"/>
    </source>
</evidence>
<organism evidence="8 9">
    <name type="scientific">Clostridium acetobutylicum (strain ATCC 824 / DSM 792 / JCM 1419 / IAM 19013 / LMG 5710 / NBRC 13948 / NRRL B-527 / VKM B-1787 / 2291 / W)</name>
    <dbReference type="NCBI Taxonomy" id="272562"/>
    <lineage>
        <taxon>Bacteria</taxon>
        <taxon>Bacillati</taxon>
        <taxon>Bacillota</taxon>
        <taxon>Clostridia</taxon>
        <taxon>Eubacteriales</taxon>
        <taxon>Clostridiaceae</taxon>
        <taxon>Clostridium</taxon>
    </lineage>
</organism>
<evidence type="ECO:0000256" key="2">
    <source>
        <dbReference type="ARBA" id="ARBA00023444"/>
    </source>
</evidence>
<dbReference type="PIR" id="G97243">
    <property type="entry name" value="G97243"/>
</dbReference>
<dbReference type="InterPro" id="IPR019888">
    <property type="entry name" value="Tscrpt_reg_AsnC-like"/>
</dbReference>
<comment type="pathway">
    <text evidence="2">Porphyrin-containing compound metabolism.</text>
</comment>
<dbReference type="InterPro" id="IPR053953">
    <property type="entry name" value="NirdL-like_HTH"/>
</dbReference>
<name>Q97FE6_CLOAB</name>
<protein>
    <recommendedName>
        <fullName evidence="4">siroheme decarboxylase</fullName>
        <ecNumber evidence="4">4.1.1.111</ecNumber>
    </recommendedName>
</protein>
<feature type="domain" description="Siroheme decarboxylase NirL-like HTH" evidence="7">
    <location>
        <begin position="7"/>
        <end position="51"/>
    </location>
</feature>
<dbReference type="InterPro" id="IPR050684">
    <property type="entry name" value="HTH-Siroheme_Decarb"/>
</dbReference>
<dbReference type="InterPro" id="IPR040523">
    <property type="entry name" value="AsnC_trans_reg2"/>
</dbReference>
<dbReference type="InterPro" id="IPR036390">
    <property type="entry name" value="WH_DNA-bd_sf"/>
</dbReference>
<accession>Q97FE6</accession>
<dbReference type="EC" id="4.1.1.111" evidence="4"/>
<dbReference type="OrthoDB" id="9806536at2"/>
<dbReference type="HOGENOM" id="CLU_112007_1_0_9"/>
<comment type="similarity">
    <text evidence="3">Belongs to the Ahb/Nir family.</text>
</comment>
<dbReference type="EMBL" id="AE001437">
    <property type="protein sequence ID" value="AAK80738.1"/>
    <property type="molecule type" value="Genomic_DNA"/>
</dbReference>
<gene>
    <name evidence="8" type="ordered locus">CA_C2794</name>
</gene>
<evidence type="ECO:0000313" key="9">
    <source>
        <dbReference type="Proteomes" id="UP000000814"/>
    </source>
</evidence>
<dbReference type="GO" id="GO:0016829">
    <property type="term" value="F:lyase activity"/>
    <property type="evidence" value="ECO:0007669"/>
    <property type="project" value="UniProtKB-KW"/>
</dbReference>
<evidence type="ECO:0000256" key="5">
    <source>
        <dbReference type="ARBA" id="ARBA00048470"/>
    </source>
</evidence>